<feature type="region of interest" description="Disordered" evidence="12">
    <location>
        <begin position="118"/>
        <end position="141"/>
    </location>
</feature>
<dbReference type="GO" id="GO:0005886">
    <property type="term" value="C:plasma membrane"/>
    <property type="evidence" value="ECO:0007669"/>
    <property type="project" value="TreeGrafter"/>
</dbReference>
<evidence type="ECO:0000256" key="4">
    <source>
        <dbReference type="ARBA" id="ARBA00022692"/>
    </source>
</evidence>
<comment type="subcellular location">
    <subcellularLocation>
        <location evidence="1">Membrane</location>
        <topology evidence="1">Multi-pass membrane protein</topology>
    </subcellularLocation>
</comment>
<accession>A0AA89BVR6</accession>
<evidence type="ECO:0000256" key="10">
    <source>
        <dbReference type="ARBA" id="ARBA00023303"/>
    </source>
</evidence>
<keyword evidence="9 11" id="KW-0739">Sodium transport</keyword>
<keyword evidence="6" id="KW-0915">Sodium</keyword>
<comment type="caution">
    <text evidence="14">The sequence shown here is derived from an EMBL/GenBank/DDBJ whole genome shotgun (WGS) entry which is preliminary data.</text>
</comment>
<protein>
    <submittedName>
        <fullName evidence="14">Uncharacterized protein</fullName>
    </submittedName>
</protein>
<keyword evidence="2 11" id="KW-0813">Transport</keyword>
<feature type="transmembrane region" description="Helical" evidence="13">
    <location>
        <begin position="47"/>
        <end position="72"/>
    </location>
</feature>
<dbReference type="PRINTS" id="PR01078">
    <property type="entry name" value="AMINACHANNEL"/>
</dbReference>
<evidence type="ECO:0000313" key="14">
    <source>
        <dbReference type="EMBL" id="KAK3096166.1"/>
    </source>
</evidence>
<keyword evidence="5 13" id="KW-1133">Transmembrane helix</keyword>
<evidence type="ECO:0000256" key="3">
    <source>
        <dbReference type="ARBA" id="ARBA00022461"/>
    </source>
</evidence>
<dbReference type="InterPro" id="IPR020903">
    <property type="entry name" value="ENaC_CS"/>
</dbReference>
<evidence type="ECO:0000256" key="5">
    <source>
        <dbReference type="ARBA" id="ARBA00022989"/>
    </source>
</evidence>
<proteinExistence type="inferred from homology"/>
<keyword evidence="10 11" id="KW-0407">Ion channel</keyword>
<evidence type="ECO:0000256" key="11">
    <source>
        <dbReference type="RuleBase" id="RU000679"/>
    </source>
</evidence>
<evidence type="ECO:0000256" key="8">
    <source>
        <dbReference type="ARBA" id="ARBA00023136"/>
    </source>
</evidence>
<dbReference type="Pfam" id="PF00858">
    <property type="entry name" value="ASC"/>
    <property type="match status" value="1"/>
</dbReference>
<keyword evidence="4 11" id="KW-0812">Transmembrane</keyword>
<keyword evidence="8 13" id="KW-0472">Membrane</keyword>
<keyword evidence="7 11" id="KW-0406">Ion transport</keyword>
<sequence length="530" mass="60280">MDLPLKPTDSHDEEEESLKSILKEMAENTSVHGVGQIVSARHRYQRLLWLIVVLSLTGYLGFQLTNLFLVFYSHPRQTSVDLKFRHLSFPAISFCNMNAIKKSSILLASSQLQDFFNNKSKDDTHTRRKKRAADLDIVSPSEPQNTISFDYRSHDYDGDYDYYSDDVTSISHDLDFDHDSNDAMNSESSSNLFSATPEIRPSSTEMPMTSSVEMMSSTLDLQSSINNCDEWDIACLADYFSFDYDYDHVEEYESSGWVNPSEMDETVYKQERFKQLYTKENVSTRIAIGHNVNDMIISCSYNGKKCNESDFSTFNTLEYGNCYTLSSKDFISRKAGPSSGLLMVMNIELQEYLEEEAYGLRMVIHEPGSQPFPEEEGITLDTHFETSIGIRMLEIKRLGDPHGKCEDGTEFEKTFGVRYTRTACIELCKSKLVIEHCGCRPLDSAGMLNREISTKARYCNSFNPKDLLCEYDITERYSKEQLKCNCPNPCSLDPSTGSATKGRSGTWGYPPLTNFFFRTEACIDKPKASG</sequence>
<reference evidence="14" key="1">
    <citation type="submission" date="2019-08" db="EMBL/GenBank/DDBJ databases">
        <title>The improved chromosome-level genome for the pearl oyster Pinctada fucata martensii using PacBio sequencing and Hi-C.</title>
        <authorList>
            <person name="Zheng Z."/>
        </authorList>
    </citation>
    <scope>NUCLEOTIDE SEQUENCE</scope>
    <source>
        <strain evidence="14">ZZ-2019</strain>
        <tissue evidence="14">Adductor muscle</tissue>
    </source>
</reference>
<dbReference type="GO" id="GO:0015280">
    <property type="term" value="F:ligand-gated sodium channel activity"/>
    <property type="evidence" value="ECO:0007669"/>
    <property type="project" value="TreeGrafter"/>
</dbReference>
<dbReference type="PROSITE" id="PS01206">
    <property type="entry name" value="ASC"/>
    <property type="match status" value="1"/>
</dbReference>
<dbReference type="EMBL" id="VSWD01000008">
    <property type="protein sequence ID" value="KAK3096166.1"/>
    <property type="molecule type" value="Genomic_DNA"/>
</dbReference>
<evidence type="ECO:0000256" key="2">
    <source>
        <dbReference type="ARBA" id="ARBA00022448"/>
    </source>
</evidence>
<feature type="region of interest" description="Disordered" evidence="12">
    <location>
        <begin position="186"/>
        <end position="205"/>
    </location>
</feature>
<name>A0AA89BVR6_PINIB</name>
<dbReference type="PANTHER" id="PTHR11690">
    <property type="entry name" value="AMILORIDE-SENSITIVE SODIUM CHANNEL-RELATED"/>
    <property type="match status" value="1"/>
</dbReference>
<keyword evidence="15" id="KW-1185">Reference proteome</keyword>
<evidence type="ECO:0000256" key="12">
    <source>
        <dbReference type="SAM" id="MobiDB-lite"/>
    </source>
</evidence>
<dbReference type="InterPro" id="IPR001873">
    <property type="entry name" value="ENaC"/>
</dbReference>
<dbReference type="Proteomes" id="UP001186944">
    <property type="component" value="Unassembled WGS sequence"/>
</dbReference>
<dbReference type="AlphaFoldDB" id="A0AA89BVR6"/>
<keyword evidence="3 11" id="KW-0894">Sodium channel</keyword>
<evidence type="ECO:0000256" key="13">
    <source>
        <dbReference type="SAM" id="Phobius"/>
    </source>
</evidence>
<dbReference type="PANTHER" id="PTHR11690:SF248">
    <property type="entry name" value="PICKPOCKET 17, ISOFORM A"/>
    <property type="match status" value="1"/>
</dbReference>
<organism evidence="14 15">
    <name type="scientific">Pinctada imbricata</name>
    <name type="common">Atlantic pearl-oyster</name>
    <name type="synonym">Pinctada martensii</name>
    <dbReference type="NCBI Taxonomy" id="66713"/>
    <lineage>
        <taxon>Eukaryota</taxon>
        <taxon>Metazoa</taxon>
        <taxon>Spiralia</taxon>
        <taxon>Lophotrochozoa</taxon>
        <taxon>Mollusca</taxon>
        <taxon>Bivalvia</taxon>
        <taxon>Autobranchia</taxon>
        <taxon>Pteriomorphia</taxon>
        <taxon>Pterioida</taxon>
        <taxon>Pterioidea</taxon>
        <taxon>Pteriidae</taxon>
        <taxon>Pinctada</taxon>
    </lineage>
</organism>
<gene>
    <name evidence="14" type="ORF">FSP39_023941</name>
</gene>
<dbReference type="Gene3D" id="2.60.470.10">
    <property type="entry name" value="Acid-sensing ion channels like domains"/>
    <property type="match status" value="1"/>
</dbReference>
<evidence type="ECO:0000256" key="7">
    <source>
        <dbReference type="ARBA" id="ARBA00023065"/>
    </source>
</evidence>
<comment type="similarity">
    <text evidence="11">Belongs to the amiloride-sensitive sodium channel (TC 1.A.6) family.</text>
</comment>
<evidence type="ECO:0000256" key="1">
    <source>
        <dbReference type="ARBA" id="ARBA00004141"/>
    </source>
</evidence>
<evidence type="ECO:0000256" key="9">
    <source>
        <dbReference type="ARBA" id="ARBA00023201"/>
    </source>
</evidence>
<evidence type="ECO:0000256" key="6">
    <source>
        <dbReference type="ARBA" id="ARBA00023053"/>
    </source>
</evidence>
<evidence type="ECO:0000313" key="15">
    <source>
        <dbReference type="Proteomes" id="UP001186944"/>
    </source>
</evidence>